<evidence type="ECO:0000256" key="1">
    <source>
        <dbReference type="SAM" id="Phobius"/>
    </source>
</evidence>
<comment type="caution">
    <text evidence="2">The sequence shown here is derived from an EMBL/GenBank/DDBJ whole genome shotgun (WGS) entry which is preliminary data.</text>
</comment>
<feature type="transmembrane region" description="Helical" evidence="1">
    <location>
        <begin position="12"/>
        <end position="32"/>
    </location>
</feature>
<name>W9GYF0_9PROT</name>
<organism evidence="2 3">
    <name type="scientific">Skermanella stibiiresistens SB22</name>
    <dbReference type="NCBI Taxonomy" id="1385369"/>
    <lineage>
        <taxon>Bacteria</taxon>
        <taxon>Pseudomonadati</taxon>
        <taxon>Pseudomonadota</taxon>
        <taxon>Alphaproteobacteria</taxon>
        <taxon>Rhodospirillales</taxon>
        <taxon>Azospirillaceae</taxon>
        <taxon>Skermanella</taxon>
    </lineage>
</organism>
<dbReference type="STRING" id="1385369.N825_26625"/>
<sequence length="337" mass="34642">MALAVGLIRRIGVGLFGGAVVVAVVSGAVFVANPDEHREPTDAEIREGLISLARETTPRVELERRIAESLAGDDPEGAADYFQLADLTGVEIDPDLKHRFAEETAFLPGLMRSAGAGTRGFVTGDGEGTAGTVGAVLSDLTVIGDLRDATAQTGHYLRGEEVDEVMLALSAAGIGLTAATLATAGVALPVKLGVSVAKVARRTGKMSKEFAHSIVELARLGNTAKLRDAMRSVGAIGGATSPRGALTVIRSLDHVDELPKAERIAAVMGKPTAGLFKVAGRRVLTAVSKVAVRSVAAVWALVALIASAVIGLVGLVLSAVTTLKVFKGLFRLGNAAV</sequence>
<dbReference type="Proteomes" id="UP000019486">
    <property type="component" value="Unassembled WGS sequence"/>
</dbReference>
<keyword evidence="3" id="KW-1185">Reference proteome</keyword>
<dbReference type="AlphaFoldDB" id="W9GYF0"/>
<keyword evidence="1" id="KW-1133">Transmembrane helix</keyword>
<keyword evidence="1" id="KW-0812">Transmembrane</keyword>
<feature type="transmembrane region" description="Helical" evidence="1">
    <location>
        <begin position="297"/>
        <end position="323"/>
    </location>
</feature>
<dbReference type="OrthoDB" id="7352453at2"/>
<accession>W9GYF0</accession>
<reference evidence="2 3" key="1">
    <citation type="submission" date="2013-08" db="EMBL/GenBank/DDBJ databases">
        <title>The genome sequence of Skermanella stibiiresistens.</title>
        <authorList>
            <person name="Zhu W."/>
            <person name="Wang G."/>
        </authorList>
    </citation>
    <scope>NUCLEOTIDE SEQUENCE [LARGE SCALE GENOMIC DNA]</scope>
    <source>
        <strain evidence="2 3">SB22</strain>
    </source>
</reference>
<gene>
    <name evidence="2" type="ORF">N825_26625</name>
</gene>
<dbReference type="RefSeq" id="WP_037460555.1">
    <property type="nucleotide sequence ID" value="NZ_AVFL01000042.1"/>
</dbReference>
<evidence type="ECO:0000313" key="2">
    <source>
        <dbReference type="EMBL" id="EWY36508.1"/>
    </source>
</evidence>
<proteinExistence type="predicted"/>
<keyword evidence="1" id="KW-0472">Membrane</keyword>
<evidence type="ECO:0000313" key="3">
    <source>
        <dbReference type="Proteomes" id="UP000019486"/>
    </source>
</evidence>
<dbReference type="EMBL" id="AVFL01000042">
    <property type="protein sequence ID" value="EWY36508.1"/>
    <property type="molecule type" value="Genomic_DNA"/>
</dbReference>
<protein>
    <submittedName>
        <fullName evidence="2">Uncharacterized protein</fullName>
    </submittedName>
</protein>